<feature type="region of interest" description="Disordered" evidence="2">
    <location>
        <begin position="176"/>
        <end position="203"/>
    </location>
</feature>
<dbReference type="AlphaFoldDB" id="A0A078B5H6"/>
<feature type="compositionally biased region" description="Polar residues" evidence="2">
    <location>
        <begin position="56"/>
        <end position="76"/>
    </location>
</feature>
<evidence type="ECO:0000313" key="3">
    <source>
        <dbReference type="EMBL" id="CDW89451.1"/>
    </source>
</evidence>
<keyword evidence="4" id="KW-1185">Reference proteome</keyword>
<reference evidence="3 4" key="1">
    <citation type="submission" date="2014-06" db="EMBL/GenBank/DDBJ databases">
        <authorList>
            <person name="Swart Estienne"/>
        </authorList>
    </citation>
    <scope>NUCLEOTIDE SEQUENCE [LARGE SCALE GENOMIC DNA]</scope>
    <source>
        <strain evidence="3 4">130c</strain>
    </source>
</reference>
<evidence type="ECO:0000256" key="1">
    <source>
        <dbReference type="SAM" id="Coils"/>
    </source>
</evidence>
<feature type="compositionally biased region" description="Low complexity" evidence="2">
    <location>
        <begin position="45"/>
        <end position="55"/>
    </location>
</feature>
<name>A0A078B5H6_STYLE</name>
<evidence type="ECO:0008006" key="5">
    <source>
        <dbReference type="Google" id="ProtNLM"/>
    </source>
</evidence>
<feature type="compositionally biased region" description="Low complexity" evidence="2">
    <location>
        <begin position="188"/>
        <end position="197"/>
    </location>
</feature>
<dbReference type="Proteomes" id="UP000039865">
    <property type="component" value="Unassembled WGS sequence"/>
</dbReference>
<feature type="compositionally biased region" description="Polar residues" evidence="2">
    <location>
        <begin position="9"/>
        <end position="26"/>
    </location>
</feature>
<proteinExistence type="predicted"/>
<keyword evidence="1" id="KW-0175">Coiled coil</keyword>
<accession>A0A078B5H6</accession>
<protein>
    <recommendedName>
        <fullName evidence="5">Kelch motif family protein</fullName>
    </recommendedName>
</protein>
<organism evidence="3 4">
    <name type="scientific">Stylonychia lemnae</name>
    <name type="common">Ciliate</name>
    <dbReference type="NCBI Taxonomy" id="5949"/>
    <lineage>
        <taxon>Eukaryota</taxon>
        <taxon>Sar</taxon>
        <taxon>Alveolata</taxon>
        <taxon>Ciliophora</taxon>
        <taxon>Intramacronucleata</taxon>
        <taxon>Spirotrichea</taxon>
        <taxon>Stichotrichia</taxon>
        <taxon>Sporadotrichida</taxon>
        <taxon>Oxytrichidae</taxon>
        <taxon>Stylonychinae</taxon>
        <taxon>Stylonychia</taxon>
    </lineage>
</organism>
<feature type="coiled-coil region" evidence="1">
    <location>
        <begin position="249"/>
        <end position="276"/>
    </location>
</feature>
<feature type="region of interest" description="Disordered" evidence="2">
    <location>
        <begin position="1"/>
        <end position="108"/>
    </location>
</feature>
<evidence type="ECO:0000256" key="2">
    <source>
        <dbReference type="SAM" id="MobiDB-lite"/>
    </source>
</evidence>
<feature type="compositionally biased region" description="Polar residues" evidence="2">
    <location>
        <begin position="98"/>
        <end position="108"/>
    </location>
</feature>
<dbReference type="EMBL" id="CCKQ01017559">
    <property type="protein sequence ID" value="CDW89451.1"/>
    <property type="molecule type" value="Genomic_DNA"/>
</dbReference>
<dbReference type="OrthoDB" id="326237at2759"/>
<gene>
    <name evidence="3" type="primary">Contig16516.g17581</name>
    <name evidence="3" type="ORF">STYLEM_18584</name>
</gene>
<feature type="compositionally biased region" description="Basic and acidic residues" evidence="2">
    <location>
        <begin position="77"/>
        <end position="93"/>
    </location>
</feature>
<feature type="compositionally biased region" description="Polar residues" evidence="2">
    <location>
        <begin position="176"/>
        <end position="187"/>
    </location>
</feature>
<sequence>MPKEVPRVQTVQNPQNPSISTIASKINSKRVMPLPKEIVQEKPQEQQQQIQKITQNSENKSVSNPLPTNQKTSSSKQNEENEKAELPKAKTDKASITPKKQTVQIQQDEQLETMQKQLQSIDPKVKTITPIKQSTQKNKQSMIKREGEFDFEEFQQFCQENLSKKRVKVAKTDIQANEFSTPIQKLGSSNSDDPFNSSDDDEKTFDQVKLTKDQLKEFDRITKKQSKPVKKPNIDAFSTKSQLIKGKKAIKKQQKKREAKKAIKEASKAKQVVQDSSSDEGEAVPITEFEMINALFYFEDRKQLKMVHLDRTKPLYKCQEKFFRDSPYIKKVKDGFGILHAEVMNNLSKQQEIRHLIFGTLPKCKDIHEFVRDEDIEKHVFEFAQGKFPYRSSKLIYNGNQLIITGGDYDIKDIATSLTYRFNIDIDEQKNLVKLTQDQSFPRLSKPRTQHLSFILQDFLFIMFGSESATVEYIDLKDPNATFKTLTLGNYQELQNPMIFFHEHSKQDMRPYVLGGIQVTKKSQDKVTKIQEIQIDFQVDIQNPQYRKVPKTIKLADQPLAQLEGTYQFEQNIPNKLYYEQQKTWMFLDQNGYLLSFDMMTKQFKVHYIKGI</sequence>
<dbReference type="InParanoid" id="A0A078B5H6"/>
<evidence type="ECO:0000313" key="4">
    <source>
        <dbReference type="Proteomes" id="UP000039865"/>
    </source>
</evidence>